<sequence>MIDSKSSERALREKPDSTFSQRALCEITESAPLPSHAADDSAAAFSAADKKTISEAARVVAQGKHRFYSLVLPSSLLAETCMVEPRVENPIEGFQRLLDEKRAKSIAKYIDAGFGTVPGAVVLSAQSRAHMQFDRESGMLAFRRDPRAFLIIDGQHRVFGFKLAKRAVDVPVVIYNKLSRSEECRLFMDINTKQRPVPNELLLDIRRLSQVETEADALLHDVFDLFHNRDDSALKELLSPAERRKGMISRVTFNAALRSIQGAFVDAPAEEVYPVLNAYLRACRHGLGLHDADAQIAHPALFKALTLLFTNVAERVADRHGGKYTVKNFEDVLIPFFKRLKKSDLPRAGMSHVALHEHYSKALSAGFLLKQWLFA</sequence>
<gene>
    <name evidence="1" type="ORF">V3H18_15390</name>
</gene>
<dbReference type="InterPro" id="IPR017642">
    <property type="entry name" value="DNA_S_mod_DndB"/>
</dbReference>
<evidence type="ECO:0000313" key="1">
    <source>
        <dbReference type="EMBL" id="MEF3367917.1"/>
    </source>
</evidence>
<dbReference type="NCBIfam" id="TIGR03187">
    <property type="entry name" value="DGQHR"/>
    <property type="match status" value="1"/>
</dbReference>
<dbReference type="InterPro" id="IPR017601">
    <property type="entry name" value="DGQHR-contain_dom"/>
</dbReference>
<evidence type="ECO:0000313" key="2">
    <source>
        <dbReference type="Proteomes" id="UP001350748"/>
    </source>
</evidence>
<protein>
    <submittedName>
        <fullName evidence="1">DGQHR domain-containing protein</fullName>
    </submittedName>
</protein>
<comment type="caution">
    <text evidence="1">The sequence shown here is derived from an EMBL/GenBank/DDBJ whole genome shotgun (WGS) entry which is preliminary data.</text>
</comment>
<proteinExistence type="predicted"/>
<name>A0ABU7XLH1_9HYPH</name>
<accession>A0ABU7XLH1</accession>
<dbReference type="Pfam" id="PF14072">
    <property type="entry name" value="DndB"/>
    <property type="match status" value="1"/>
</dbReference>
<keyword evidence="2" id="KW-1185">Reference proteome</keyword>
<dbReference type="Proteomes" id="UP001350748">
    <property type="component" value="Unassembled WGS sequence"/>
</dbReference>
<organism evidence="1 2">
    <name type="scientific">Methylocystis borbori</name>
    <dbReference type="NCBI Taxonomy" id="3118750"/>
    <lineage>
        <taxon>Bacteria</taxon>
        <taxon>Pseudomonadati</taxon>
        <taxon>Pseudomonadota</taxon>
        <taxon>Alphaproteobacteria</taxon>
        <taxon>Hyphomicrobiales</taxon>
        <taxon>Methylocystaceae</taxon>
        <taxon>Methylocystis</taxon>
    </lineage>
</organism>
<dbReference type="CDD" id="cd16413">
    <property type="entry name" value="DGQHR_domain"/>
    <property type="match status" value="1"/>
</dbReference>
<dbReference type="EMBL" id="JAZHYN010000066">
    <property type="protein sequence ID" value="MEF3367917.1"/>
    <property type="molecule type" value="Genomic_DNA"/>
</dbReference>
<dbReference type="RefSeq" id="WP_332082950.1">
    <property type="nucleotide sequence ID" value="NZ_JAZHYN010000066.1"/>
</dbReference>
<reference evidence="1 2" key="1">
    <citation type="submission" date="2024-02" db="EMBL/GenBank/DDBJ databases">
        <authorList>
            <person name="Grouzdev D."/>
        </authorList>
    </citation>
    <scope>NUCLEOTIDE SEQUENCE [LARGE SCALE GENOMIC DNA]</scope>
    <source>
        <strain evidence="1 2">9N</strain>
    </source>
</reference>